<feature type="compositionally biased region" description="Polar residues" evidence="1">
    <location>
        <begin position="55"/>
        <end position="67"/>
    </location>
</feature>
<dbReference type="Proteomes" id="UP001221757">
    <property type="component" value="Unassembled WGS sequence"/>
</dbReference>
<feature type="compositionally biased region" description="Low complexity" evidence="1">
    <location>
        <begin position="1"/>
        <end position="22"/>
    </location>
</feature>
<gene>
    <name evidence="2" type="ORF">B0H17DRAFT_1051034</name>
</gene>
<dbReference type="AlphaFoldDB" id="A0AAD7DSK3"/>
<feature type="region of interest" description="Disordered" evidence="1">
    <location>
        <begin position="1"/>
        <end position="229"/>
    </location>
</feature>
<evidence type="ECO:0000256" key="1">
    <source>
        <dbReference type="SAM" id="MobiDB-lite"/>
    </source>
</evidence>
<proteinExistence type="predicted"/>
<keyword evidence="3" id="KW-1185">Reference proteome</keyword>
<evidence type="ECO:0000313" key="3">
    <source>
        <dbReference type="Proteomes" id="UP001221757"/>
    </source>
</evidence>
<feature type="compositionally biased region" description="Polar residues" evidence="1">
    <location>
        <begin position="75"/>
        <end position="89"/>
    </location>
</feature>
<feature type="compositionally biased region" description="Basic and acidic residues" evidence="1">
    <location>
        <begin position="163"/>
        <end position="179"/>
    </location>
</feature>
<reference evidence="2" key="1">
    <citation type="submission" date="2023-03" db="EMBL/GenBank/DDBJ databases">
        <title>Massive genome expansion in bonnet fungi (Mycena s.s.) driven by repeated elements and novel gene families across ecological guilds.</title>
        <authorList>
            <consortium name="Lawrence Berkeley National Laboratory"/>
            <person name="Harder C.B."/>
            <person name="Miyauchi S."/>
            <person name="Viragh M."/>
            <person name="Kuo A."/>
            <person name="Thoen E."/>
            <person name="Andreopoulos B."/>
            <person name="Lu D."/>
            <person name="Skrede I."/>
            <person name="Drula E."/>
            <person name="Henrissat B."/>
            <person name="Morin E."/>
            <person name="Kohler A."/>
            <person name="Barry K."/>
            <person name="LaButti K."/>
            <person name="Morin E."/>
            <person name="Salamov A."/>
            <person name="Lipzen A."/>
            <person name="Mereny Z."/>
            <person name="Hegedus B."/>
            <person name="Baldrian P."/>
            <person name="Stursova M."/>
            <person name="Weitz H."/>
            <person name="Taylor A."/>
            <person name="Grigoriev I.V."/>
            <person name="Nagy L.G."/>
            <person name="Martin F."/>
            <person name="Kauserud H."/>
        </authorList>
    </citation>
    <scope>NUCLEOTIDE SEQUENCE</scope>
    <source>
        <strain evidence="2">CBHHK067</strain>
    </source>
</reference>
<dbReference type="EMBL" id="JARKIE010000027">
    <property type="protein sequence ID" value="KAJ7698052.1"/>
    <property type="molecule type" value="Genomic_DNA"/>
</dbReference>
<sequence length="229" mass="24551">MLSYISTSSDSSSPSPSVNLSSAEPRFPAKPSQTDASPRVSPIPGLQADLRATGVHSTPWSQSQHANPYTLHLSPMSTRPNTPSVSDSQRTTDPRQRAKVNATQSTPVTPTRTQSHSSFDQNATPTTTTTTHITQISSTVTKSPPKRPRASTVNKTPSNAGGRRPDAPEGARLGSEYRKRNISLRAMPLRSSPRRHTPVSIEDGELPTGDLEGAEQRAGRPDYSSAESS</sequence>
<comment type="caution">
    <text evidence="2">The sequence shown here is derived from an EMBL/GenBank/DDBJ whole genome shotgun (WGS) entry which is preliminary data.</text>
</comment>
<protein>
    <submittedName>
        <fullName evidence="2">Uncharacterized protein</fullName>
    </submittedName>
</protein>
<feature type="compositionally biased region" description="Low complexity" evidence="1">
    <location>
        <begin position="124"/>
        <end position="141"/>
    </location>
</feature>
<feature type="compositionally biased region" description="Polar residues" evidence="1">
    <location>
        <begin position="101"/>
        <end position="123"/>
    </location>
</feature>
<organism evidence="2 3">
    <name type="scientific">Mycena rosella</name>
    <name type="common">Pink bonnet</name>
    <name type="synonym">Agaricus rosellus</name>
    <dbReference type="NCBI Taxonomy" id="1033263"/>
    <lineage>
        <taxon>Eukaryota</taxon>
        <taxon>Fungi</taxon>
        <taxon>Dikarya</taxon>
        <taxon>Basidiomycota</taxon>
        <taxon>Agaricomycotina</taxon>
        <taxon>Agaricomycetes</taxon>
        <taxon>Agaricomycetidae</taxon>
        <taxon>Agaricales</taxon>
        <taxon>Marasmiineae</taxon>
        <taxon>Mycenaceae</taxon>
        <taxon>Mycena</taxon>
    </lineage>
</organism>
<evidence type="ECO:0000313" key="2">
    <source>
        <dbReference type="EMBL" id="KAJ7698052.1"/>
    </source>
</evidence>
<accession>A0AAD7DSK3</accession>
<name>A0AAD7DSK3_MYCRO</name>